<reference evidence="5" key="1">
    <citation type="submission" date="2017-01" db="EMBL/GenBank/DDBJ databases">
        <authorList>
            <person name="Varghese N."/>
            <person name="Submissions S."/>
        </authorList>
    </citation>
    <scope>NUCLEOTIDE SEQUENCE [LARGE SCALE GENOMIC DNA]</scope>
    <source>
        <strain evidence="5">MNA4</strain>
    </source>
</reference>
<evidence type="ECO:0000313" key="5">
    <source>
        <dbReference type="Proteomes" id="UP000187550"/>
    </source>
</evidence>
<keyword evidence="5" id="KW-1185">Reference proteome</keyword>
<dbReference type="SUPFAM" id="SSF55729">
    <property type="entry name" value="Acyl-CoA N-acyltransferases (Nat)"/>
    <property type="match status" value="1"/>
</dbReference>
<organism evidence="4 5">
    <name type="scientific">Edaphobacillus lindanitolerans</name>
    <dbReference type="NCBI Taxonomy" id="550447"/>
    <lineage>
        <taxon>Bacteria</taxon>
        <taxon>Bacillati</taxon>
        <taxon>Bacillota</taxon>
        <taxon>Bacilli</taxon>
        <taxon>Bacillales</taxon>
        <taxon>Bacillaceae</taxon>
        <taxon>Edaphobacillus</taxon>
    </lineage>
</organism>
<dbReference type="GO" id="GO:0005737">
    <property type="term" value="C:cytoplasm"/>
    <property type="evidence" value="ECO:0007669"/>
    <property type="project" value="TreeGrafter"/>
</dbReference>
<name>A0A1U7PTT2_9BACI</name>
<dbReference type="InterPro" id="IPR016181">
    <property type="entry name" value="Acyl_CoA_acyltransferase"/>
</dbReference>
<dbReference type="PANTHER" id="PTHR43626">
    <property type="entry name" value="ACYL-COA N-ACYLTRANSFERASE"/>
    <property type="match status" value="1"/>
</dbReference>
<dbReference type="PANTHER" id="PTHR43626:SF4">
    <property type="entry name" value="GCN5-RELATED N-ACETYLTRANSFERASE 2, CHLOROPLASTIC"/>
    <property type="match status" value="1"/>
</dbReference>
<dbReference type="CDD" id="cd04301">
    <property type="entry name" value="NAT_SF"/>
    <property type="match status" value="1"/>
</dbReference>
<evidence type="ECO:0000256" key="1">
    <source>
        <dbReference type="ARBA" id="ARBA00022679"/>
    </source>
</evidence>
<gene>
    <name evidence="4" type="ORF">SAMN05428946_3051</name>
</gene>
<dbReference type="PROSITE" id="PS51186">
    <property type="entry name" value="GNAT"/>
    <property type="match status" value="1"/>
</dbReference>
<dbReference type="RefSeq" id="WP_076760209.1">
    <property type="nucleotide sequence ID" value="NZ_FTPL01000007.1"/>
</dbReference>
<protein>
    <submittedName>
        <fullName evidence="4">Acetyltransferase (GNAT) domain-containing protein</fullName>
    </submittedName>
</protein>
<dbReference type="Proteomes" id="UP000187550">
    <property type="component" value="Unassembled WGS sequence"/>
</dbReference>
<dbReference type="Gene3D" id="3.40.630.30">
    <property type="match status" value="1"/>
</dbReference>
<proteinExistence type="predicted"/>
<evidence type="ECO:0000259" key="3">
    <source>
        <dbReference type="PROSITE" id="PS51186"/>
    </source>
</evidence>
<evidence type="ECO:0000313" key="4">
    <source>
        <dbReference type="EMBL" id="SIT93457.1"/>
    </source>
</evidence>
<dbReference type="OrthoDB" id="9775804at2"/>
<dbReference type="EMBL" id="FTPL01000007">
    <property type="protein sequence ID" value="SIT93457.1"/>
    <property type="molecule type" value="Genomic_DNA"/>
</dbReference>
<dbReference type="InterPro" id="IPR000182">
    <property type="entry name" value="GNAT_dom"/>
</dbReference>
<dbReference type="GO" id="GO:0008080">
    <property type="term" value="F:N-acetyltransferase activity"/>
    <property type="evidence" value="ECO:0007669"/>
    <property type="project" value="InterPro"/>
</dbReference>
<dbReference type="STRING" id="550447.SAMN05428946_3051"/>
<dbReference type="InterPro" id="IPR045039">
    <property type="entry name" value="NSI-like"/>
</dbReference>
<evidence type="ECO:0000256" key="2">
    <source>
        <dbReference type="ARBA" id="ARBA00023315"/>
    </source>
</evidence>
<dbReference type="Pfam" id="PF00583">
    <property type="entry name" value="Acetyltransf_1"/>
    <property type="match status" value="1"/>
</dbReference>
<feature type="domain" description="N-acetyltransferase" evidence="3">
    <location>
        <begin position="3"/>
        <end position="137"/>
    </location>
</feature>
<dbReference type="AlphaFoldDB" id="A0A1U7PTT2"/>
<accession>A0A1U7PTT2</accession>
<keyword evidence="2" id="KW-0012">Acyltransferase</keyword>
<sequence>MKIEYTNDTKGITPDMLEGFFVGWPDPPEPGMHLTLLRQSSHRVLALDPAEGRVIGFITAVSDGVLSAYIPLLEVVPGRQGEGIGQELVRRMLKELQDFYMVDLCCDAGLVPFYEQLGLHRVNGMVHRNYGRQSGKR</sequence>
<keyword evidence="1 4" id="KW-0808">Transferase</keyword>